<evidence type="ECO:0000313" key="2">
    <source>
        <dbReference type="Proteomes" id="UP000315295"/>
    </source>
</evidence>
<protein>
    <submittedName>
        <fullName evidence="1">Uncharacterized protein</fullName>
    </submittedName>
</protein>
<dbReference type="EMBL" id="VIEB01000055">
    <property type="protein sequence ID" value="TQE09606.1"/>
    <property type="molecule type" value="Genomic_DNA"/>
</dbReference>
<dbReference type="NCBIfam" id="TIGR01571">
    <property type="entry name" value="A_thal_Cys_rich"/>
    <property type="match status" value="1"/>
</dbReference>
<sequence>MNVDYGHQPQQPRWSGGLCSCGEDVVTCCIACFLPCITFGQIAETVDEGKSSCVNQAIVYGLLWTIQCHWFYSCIYREKLRQKYGLPEEPCCDCCVHFCCESCALCQEHAELKYRGFDPAAGWVGPPTVAPQVPPSMFK</sequence>
<dbReference type="AlphaFoldDB" id="A0A540NF30"/>
<proteinExistence type="predicted"/>
<keyword evidence="2" id="KW-1185">Reference proteome</keyword>
<dbReference type="InterPro" id="IPR006461">
    <property type="entry name" value="PLAC_motif_containing"/>
</dbReference>
<comment type="caution">
    <text evidence="1">The sequence shown here is derived from an EMBL/GenBank/DDBJ whole genome shotgun (WGS) entry which is preliminary data.</text>
</comment>
<dbReference type="STRING" id="106549.A0A540NF30"/>
<accession>A0A540NF30</accession>
<gene>
    <name evidence="1" type="ORF">C1H46_004825</name>
</gene>
<name>A0A540NF30_MALBA</name>
<organism evidence="1 2">
    <name type="scientific">Malus baccata</name>
    <name type="common">Siberian crab apple</name>
    <name type="synonym">Pyrus baccata</name>
    <dbReference type="NCBI Taxonomy" id="106549"/>
    <lineage>
        <taxon>Eukaryota</taxon>
        <taxon>Viridiplantae</taxon>
        <taxon>Streptophyta</taxon>
        <taxon>Embryophyta</taxon>
        <taxon>Tracheophyta</taxon>
        <taxon>Spermatophyta</taxon>
        <taxon>Magnoliopsida</taxon>
        <taxon>eudicotyledons</taxon>
        <taxon>Gunneridae</taxon>
        <taxon>Pentapetalae</taxon>
        <taxon>rosids</taxon>
        <taxon>fabids</taxon>
        <taxon>Rosales</taxon>
        <taxon>Rosaceae</taxon>
        <taxon>Amygdaloideae</taxon>
        <taxon>Maleae</taxon>
        <taxon>Malus</taxon>
    </lineage>
</organism>
<reference evidence="1 2" key="1">
    <citation type="journal article" date="2019" name="G3 (Bethesda)">
        <title>Sequencing of a Wild Apple (Malus baccata) Genome Unravels the Differences Between Cultivated and Wild Apple Species Regarding Disease Resistance and Cold Tolerance.</title>
        <authorList>
            <person name="Chen X."/>
        </authorList>
    </citation>
    <scope>NUCLEOTIDE SEQUENCE [LARGE SCALE GENOMIC DNA]</scope>
    <source>
        <strain evidence="2">cv. Shandingzi</strain>
        <tissue evidence="1">Leaves</tissue>
    </source>
</reference>
<dbReference type="PANTHER" id="PTHR15907">
    <property type="entry name" value="DUF614 FAMILY PROTEIN-RELATED"/>
    <property type="match status" value="1"/>
</dbReference>
<dbReference type="Proteomes" id="UP000315295">
    <property type="component" value="Unassembled WGS sequence"/>
</dbReference>
<dbReference type="Pfam" id="PF04749">
    <property type="entry name" value="PLAC8"/>
    <property type="match status" value="1"/>
</dbReference>
<evidence type="ECO:0000313" key="1">
    <source>
        <dbReference type="EMBL" id="TQE09606.1"/>
    </source>
</evidence>